<comment type="caution">
    <text evidence="4">The sequence shown here is derived from an EMBL/GenBank/DDBJ whole genome shotgun (WGS) entry which is preliminary data.</text>
</comment>
<dbReference type="RefSeq" id="WP_065014789.1">
    <property type="nucleotide sequence ID" value="NZ_LZKJ01000116.1"/>
</dbReference>
<protein>
    <submittedName>
        <fullName evidence="4">MCE-family protein MCE1A</fullName>
    </submittedName>
</protein>
<dbReference type="OrthoDB" id="3460188at2"/>
<organism evidence="4 5">
    <name type="scientific">Mycobacterium kyorinense</name>
    <dbReference type="NCBI Taxonomy" id="487514"/>
    <lineage>
        <taxon>Bacteria</taxon>
        <taxon>Bacillati</taxon>
        <taxon>Actinomycetota</taxon>
        <taxon>Actinomycetes</taxon>
        <taxon>Mycobacteriales</taxon>
        <taxon>Mycobacteriaceae</taxon>
        <taxon>Mycobacterium</taxon>
    </lineage>
</organism>
<gene>
    <name evidence="4" type="ORF">A5707_22665</name>
</gene>
<evidence type="ECO:0000313" key="4">
    <source>
        <dbReference type="EMBL" id="OBI45971.1"/>
    </source>
</evidence>
<dbReference type="GO" id="GO:0051701">
    <property type="term" value="P:biological process involved in interaction with host"/>
    <property type="evidence" value="ECO:0007669"/>
    <property type="project" value="TreeGrafter"/>
</dbReference>
<dbReference type="Pfam" id="PF11887">
    <property type="entry name" value="Mce4_CUP1"/>
    <property type="match status" value="1"/>
</dbReference>
<dbReference type="EMBL" id="LZKJ01000116">
    <property type="protein sequence ID" value="OBI45971.1"/>
    <property type="molecule type" value="Genomic_DNA"/>
</dbReference>
<dbReference type="GO" id="GO:0005576">
    <property type="term" value="C:extracellular region"/>
    <property type="evidence" value="ECO:0007669"/>
    <property type="project" value="TreeGrafter"/>
</dbReference>
<name>A0A1A2ZA46_9MYCO</name>
<keyword evidence="1" id="KW-0812">Transmembrane</keyword>
<evidence type="ECO:0000259" key="2">
    <source>
        <dbReference type="Pfam" id="PF02470"/>
    </source>
</evidence>
<evidence type="ECO:0000259" key="3">
    <source>
        <dbReference type="Pfam" id="PF11887"/>
    </source>
</evidence>
<sequence>MTMPQGKENKPRNPPYKTAGVILLVVLAAITAVVYVQFRGGFEKKTKLTMVSSRAGLVMDPGSKVTYNGVEIGRVADISPYTMHGKPAAKFTLDVFPRYLKLIPQNVDAQIKATTVFGGKYVSFTSPKNPSKKRISPKDTIDATAVTTEINTLFQTITSIAEKVDPVKVNLTLSAAAEALSGLGDKFGQSIINGSAVLDEINPQMPTIRHDIQRLADLGDTYANAAPDLFDFLNNAVTTAHTLHEHENDLDQALLAAVGFGNTGADIFNRGGPYLARGAADLVPTAELLDTYSPELYCTLRNIAEAEPDVAAFTGGYGGYSLRTNTTLFSGLGFMLSLPGIGATAATMGLAGLAGLVGGAQYPYTYPENLPRVNARGGPGGAPGCWQKITHDLWPAPYLVADTGNSLAPYNHVDTGSPYAIEYVWGRQVGDNTINP</sequence>
<feature type="domain" description="Mce/MlaD" evidence="2">
    <location>
        <begin position="46"/>
        <end position="125"/>
    </location>
</feature>
<dbReference type="AlphaFoldDB" id="A0A1A2ZA46"/>
<feature type="domain" description="Mammalian cell entry C-terminal" evidence="3">
    <location>
        <begin position="131"/>
        <end position="379"/>
    </location>
</feature>
<dbReference type="InterPro" id="IPR005693">
    <property type="entry name" value="Mce"/>
</dbReference>
<reference evidence="5" key="1">
    <citation type="submission" date="2016-06" db="EMBL/GenBank/DDBJ databases">
        <authorList>
            <person name="Sutton G."/>
            <person name="Brinkac L."/>
            <person name="Sanka R."/>
            <person name="Adams M."/>
            <person name="Lau E."/>
            <person name="Sam S."/>
            <person name="Sreng N."/>
            <person name="Him V."/>
            <person name="Kerleguer A."/>
            <person name="Cheng S."/>
        </authorList>
    </citation>
    <scope>NUCLEOTIDE SEQUENCE [LARGE SCALE GENOMIC DNA]</scope>
    <source>
        <strain evidence="5">E861</strain>
    </source>
</reference>
<dbReference type="PANTHER" id="PTHR33371:SF19">
    <property type="entry name" value="MCE-FAMILY PROTEIN MCE4A"/>
    <property type="match status" value="1"/>
</dbReference>
<keyword evidence="1" id="KW-1133">Transmembrane helix</keyword>
<dbReference type="NCBIfam" id="TIGR00996">
    <property type="entry name" value="Mtu_fam_mce"/>
    <property type="match status" value="1"/>
</dbReference>
<dbReference type="InterPro" id="IPR003399">
    <property type="entry name" value="Mce/MlaD"/>
</dbReference>
<dbReference type="Proteomes" id="UP000093592">
    <property type="component" value="Unassembled WGS sequence"/>
</dbReference>
<feature type="transmembrane region" description="Helical" evidence="1">
    <location>
        <begin position="20"/>
        <end position="38"/>
    </location>
</feature>
<dbReference type="Pfam" id="PF02470">
    <property type="entry name" value="MlaD"/>
    <property type="match status" value="1"/>
</dbReference>
<accession>A0A1A2ZA46</accession>
<dbReference type="InterPro" id="IPR024516">
    <property type="entry name" value="Mce_C"/>
</dbReference>
<dbReference type="InterPro" id="IPR052336">
    <property type="entry name" value="MlaD_Phospholipid_Transporter"/>
</dbReference>
<evidence type="ECO:0000313" key="5">
    <source>
        <dbReference type="Proteomes" id="UP000093592"/>
    </source>
</evidence>
<evidence type="ECO:0000256" key="1">
    <source>
        <dbReference type="SAM" id="Phobius"/>
    </source>
</evidence>
<dbReference type="PANTHER" id="PTHR33371">
    <property type="entry name" value="INTERMEMBRANE PHOSPHOLIPID TRANSPORT SYSTEM BINDING PROTEIN MLAD-RELATED"/>
    <property type="match status" value="1"/>
</dbReference>
<keyword evidence="1" id="KW-0472">Membrane</keyword>
<proteinExistence type="predicted"/>